<evidence type="ECO:0000313" key="2">
    <source>
        <dbReference type="Proteomes" id="UP001082899"/>
    </source>
</evidence>
<comment type="caution">
    <text evidence="1">The sequence shown here is derived from an EMBL/GenBank/DDBJ whole genome shotgun (WGS) entry which is preliminary data.</text>
</comment>
<name>A0ABT3ZRU1_9BURK</name>
<dbReference type="EMBL" id="JAPMXC010000010">
    <property type="protein sequence ID" value="MCY0389137.1"/>
    <property type="molecule type" value="Genomic_DNA"/>
</dbReference>
<dbReference type="Proteomes" id="UP001082899">
    <property type="component" value="Unassembled WGS sequence"/>
</dbReference>
<proteinExistence type="predicted"/>
<reference evidence="1" key="1">
    <citation type="submission" date="2022-11" db="EMBL/GenBank/DDBJ databases">
        <title>Robbsia betulipollinis sp. nov., isolated from pollen of birch (Betula pendula).</title>
        <authorList>
            <person name="Shi H."/>
            <person name="Ambika Manirajan B."/>
            <person name="Ratering S."/>
            <person name="Geissler-Plaum R."/>
            <person name="Schnell S."/>
        </authorList>
    </citation>
    <scope>NUCLEOTIDE SEQUENCE</scope>
    <source>
        <strain evidence="1">Bb-Pol-6</strain>
    </source>
</reference>
<gene>
    <name evidence="1" type="ORF">OVY01_18485</name>
</gene>
<dbReference type="RefSeq" id="WP_267849036.1">
    <property type="nucleotide sequence ID" value="NZ_JAPMXC010000010.1"/>
</dbReference>
<accession>A0ABT3ZRU1</accession>
<keyword evidence="2" id="KW-1185">Reference proteome</keyword>
<protein>
    <submittedName>
        <fullName evidence="1">Uncharacterized protein</fullName>
    </submittedName>
</protein>
<organism evidence="1 2">
    <name type="scientific">Robbsia betulipollinis</name>
    <dbReference type="NCBI Taxonomy" id="2981849"/>
    <lineage>
        <taxon>Bacteria</taxon>
        <taxon>Pseudomonadati</taxon>
        <taxon>Pseudomonadota</taxon>
        <taxon>Betaproteobacteria</taxon>
        <taxon>Burkholderiales</taxon>
        <taxon>Burkholderiaceae</taxon>
        <taxon>Robbsia</taxon>
    </lineage>
</organism>
<evidence type="ECO:0000313" key="1">
    <source>
        <dbReference type="EMBL" id="MCY0389137.1"/>
    </source>
</evidence>
<sequence length="105" mass="11274">MLLKDVRNMSAEDAKTARVTAFRLSATCDWLLYVNGEAVVNANSKLPRAFLSLSPIIAALDEAGIDGLKVDIHIGKHGKFVSPDFQSCEAAIRTCLAINQARAAS</sequence>